<accession>A0A922DA90</accession>
<proteinExistence type="predicted"/>
<protein>
    <submittedName>
        <fullName evidence="1">Uncharacterized protein</fullName>
    </submittedName>
</protein>
<dbReference type="EMBL" id="CM031839">
    <property type="protein sequence ID" value="KAG6674275.1"/>
    <property type="molecule type" value="Genomic_DNA"/>
</dbReference>
<name>A0A922DA90_CARIL</name>
<organism evidence="1 2">
    <name type="scientific">Carya illinoinensis</name>
    <name type="common">Pecan</name>
    <dbReference type="NCBI Taxonomy" id="32201"/>
    <lineage>
        <taxon>Eukaryota</taxon>
        <taxon>Viridiplantae</taxon>
        <taxon>Streptophyta</taxon>
        <taxon>Embryophyta</taxon>
        <taxon>Tracheophyta</taxon>
        <taxon>Spermatophyta</taxon>
        <taxon>Magnoliopsida</taxon>
        <taxon>eudicotyledons</taxon>
        <taxon>Gunneridae</taxon>
        <taxon>Pentapetalae</taxon>
        <taxon>rosids</taxon>
        <taxon>fabids</taxon>
        <taxon>Fagales</taxon>
        <taxon>Juglandaceae</taxon>
        <taxon>Carya</taxon>
    </lineage>
</organism>
<reference evidence="1" key="1">
    <citation type="submission" date="2021-01" db="EMBL/GenBank/DDBJ databases">
        <authorList>
            <person name="Lovell J.T."/>
            <person name="Bentley N."/>
            <person name="Bhattarai G."/>
            <person name="Jenkins J.W."/>
            <person name="Sreedasyam A."/>
            <person name="Alarcon Y."/>
            <person name="Bock C."/>
            <person name="Boston L."/>
            <person name="Carlson J."/>
            <person name="Cervantes K."/>
            <person name="Clermont K."/>
            <person name="Krom N."/>
            <person name="Kubenka K."/>
            <person name="Mamidi S."/>
            <person name="Mattison C."/>
            <person name="Monteros M."/>
            <person name="Pisani C."/>
            <person name="Plott C."/>
            <person name="Rajasekar S."/>
            <person name="Rhein H.S."/>
            <person name="Rohla C."/>
            <person name="Song M."/>
            <person name="Hilaire R.S."/>
            <person name="Shu S."/>
            <person name="Wells L."/>
            <person name="Wang X."/>
            <person name="Webber J."/>
            <person name="Heerema R.J."/>
            <person name="Klein P."/>
            <person name="Conner P."/>
            <person name="Grauke L."/>
            <person name="Grimwood J."/>
            <person name="Schmutz J."/>
            <person name="Randall J.J."/>
        </authorList>
    </citation>
    <scope>NUCLEOTIDE SEQUENCE</scope>
    <source>
        <tissue evidence="1">Leaf</tissue>
    </source>
</reference>
<comment type="caution">
    <text evidence="1">The sequence shown here is derived from an EMBL/GenBank/DDBJ whole genome shotgun (WGS) entry which is preliminary data.</text>
</comment>
<evidence type="ECO:0000313" key="2">
    <source>
        <dbReference type="Proteomes" id="UP000811246"/>
    </source>
</evidence>
<gene>
    <name evidence="1" type="ORF">I3842_15G033900</name>
</gene>
<dbReference type="AlphaFoldDB" id="A0A922DA90"/>
<sequence length="34" mass="3881">MNYQPPSSSWSLERILNIVVATSLTSQKLGHFFE</sequence>
<dbReference type="Proteomes" id="UP000811246">
    <property type="component" value="Chromosome 15"/>
</dbReference>
<evidence type="ECO:0000313" key="1">
    <source>
        <dbReference type="EMBL" id="KAG6674275.1"/>
    </source>
</evidence>